<dbReference type="OrthoDB" id="9769888at2"/>
<evidence type="ECO:0000313" key="4">
    <source>
        <dbReference type="EMBL" id="REL25453.1"/>
    </source>
</evidence>
<dbReference type="Gene3D" id="3.60.130.10">
    <property type="entry name" value="Clavaminate synthase-like"/>
    <property type="match status" value="1"/>
</dbReference>
<evidence type="ECO:0000259" key="3">
    <source>
        <dbReference type="Pfam" id="PF02668"/>
    </source>
</evidence>
<dbReference type="PANTHER" id="PTHR10696:SF21">
    <property type="entry name" value="TAUD_TFDA-LIKE DOMAIN-CONTAINING PROTEIN"/>
    <property type="match status" value="1"/>
</dbReference>
<keyword evidence="2" id="KW-0560">Oxidoreductase</keyword>
<feature type="domain" description="TauD/TfdA-like" evidence="3">
    <location>
        <begin position="44"/>
        <end position="330"/>
    </location>
</feature>
<dbReference type="InterPro" id="IPR003819">
    <property type="entry name" value="TauD/TfdA-like"/>
</dbReference>
<dbReference type="InterPro" id="IPR042098">
    <property type="entry name" value="TauD-like_sf"/>
</dbReference>
<dbReference type="AlphaFoldDB" id="A0A3E0TM35"/>
<protein>
    <submittedName>
        <fullName evidence="4">SyrP protein</fullName>
    </submittedName>
</protein>
<comment type="cofactor">
    <cofactor evidence="1">
        <name>Fe(2+)</name>
        <dbReference type="ChEBI" id="CHEBI:29033"/>
    </cofactor>
</comment>
<organism evidence="4 5">
    <name type="scientific">Thalassotalea euphylliae</name>
    <dbReference type="NCBI Taxonomy" id="1655234"/>
    <lineage>
        <taxon>Bacteria</taxon>
        <taxon>Pseudomonadati</taxon>
        <taxon>Pseudomonadota</taxon>
        <taxon>Gammaproteobacteria</taxon>
        <taxon>Alteromonadales</taxon>
        <taxon>Colwelliaceae</taxon>
        <taxon>Thalassotalea</taxon>
    </lineage>
</organism>
<proteinExistence type="predicted"/>
<dbReference type="GO" id="GO:0016706">
    <property type="term" value="F:2-oxoglutarate-dependent dioxygenase activity"/>
    <property type="evidence" value="ECO:0007669"/>
    <property type="project" value="UniProtKB-ARBA"/>
</dbReference>
<dbReference type="InterPro" id="IPR050411">
    <property type="entry name" value="AlphaKG_dependent_hydroxylases"/>
</dbReference>
<name>A0A3E0TM35_9GAMM</name>
<evidence type="ECO:0000256" key="1">
    <source>
        <dbReference type="ARBA" id="ARBA00001954"/>
    </source>
</evidence>
<gene>
    <name evidence="4" type="ORF">DXX93_02050</name>
</gene>
<dbReference type="PANTHER" id="PTHR10696">
    <property type="entry name" value="GAMMA-BUTYROBETAINE HYDROXYLASE-RELATED"/>
    <property type="match status" value="1"/>
</dbReference>
<dbReference type="RefSeq" id="WP_116006584.1">
    <property type="nucleotide sequence ID" value="NZ_QUOU01000001.1"/>
</dbReference>
<comment type="caution">
    <text evidence="4">The sequence shown here is derived from an EMBL/GenBank/DDBJ whole genome shotgun (WGS) entry which is preliminary data.</text>
</comment>
<dbReference type="EMBL" id="QUOU01000001">
    <property type="protein sequence ID" value="REL25453.1"/>
    <property type="molecule type" value="Genomic_DNA"/>
</dbReference>
<evidence type="ECO:0000256" key="2">
    <source>
        <dbReference type="ARBA" id="ARBA00023002"/>
    </source>
</evidence>
<evidence type="ECO:0000313" key="5">
    <source>
        <dbReference type="Proteomes" id="UP000256478"/>
    </source>
</evidence>
<dbReference type="Pfam" id="PF02668">
    <property type="entry name" value="TauD"/>
    <property type="match status" value="1"/>
</dbReference>
<dbReference type="Proteomes" id="UP000256478">
    <property type="component" value="Unassembled WGS sequence"/>
</dbReference>
<dbReference type="SUPFAM" id="SSF51197">
    <property type="entry name" value="Clavaminate synthase-like"/>
    <property type="match status" value="1"/>
</dbReference>
<accession>A0A3E0TM35</accession>
<reference evidence="4 5" key="1">
    <citation type="submission" date="2018-08" db="EMBL/GenBank/DDBJ databases">
        <title>Thalassotalea euphylliae genome.</title>
        <authorList>
            <person name="Summers S."/>
            <person name="Rice S.A."/>
            <person name="Freckelton M.L."/>
            <person name="Nedved B.T."/>
            <person name="Hadfield M.G."/>
        </authorList>
    </citation>
    <scope>NUCLEOTIDE SEQUENCE [LARGE SCALE GENOMIC DNA]</scope>
    <source>
        <strain evidence="4 5">H1</strain>
    </source>
</reference>
<sequence>MSPSNKSSSNVPFTEISDQFCAGQPDVFPAVVVNTDACQNVTQSVEFIKQNRVAIEQQLAQSGAILFRGFPLDSAEAFDEFTASFGYPNFYYKDSLSNAVRINFTERVFTANEAPKDVEIYLHNEMAQTPIYPDKIFFFCLTPADHGGASPILRCDLLFNALAQANPELAAAFEQKGVKYTTTMPGENDPNSGQGRSWKSTLSVETQTQAEKKLARLGYRWQWQQDGSLKATTGKLPAVRTLADGRKVFFNQLIAAYQGWSGVREHHQDTLCFGDDAEIPKAWLEEIIATAEQYAFDVAWQAGDVAVVDNNLAMHGRRPYSGETKRQVLVALGAATDNIPA</sequence>